<evidence type="ECO:0000313" key="1">
    <source>
        <dbReference type="EMBL" id="MBX0297977.1"/>
    </source>
</evidence>
<dbReference type="EMBL" id="RKLT01000034">
    <property type="protein sequence ID" value="MBX0297977.1"/>
    <property type="molecule type" value="Genomic_DNA"/>
</dbReference>
<dbReference type="InterPro" id="IPR009923">
    <property type="entry name" value="Dodecin"/>
</dbReference>
<evidence type="ECO:0000313" key="2">
    <source>
        <dbReference type="Proteomes" id="UP001430455"/>
    </source>
</evidence>
<name>A0AAW4PIM5_9EURY</name>
<sequence>MTVHKEVTVTATSTESWEDAALNAVNRTETTVENIQWAVVQDQSVQLDSPEDPQFKTKVKIGFEVEE</sequence>
<dbReference type="Proteomes" id="UP001430455">
    <property type="component" value="Unassembled WGS sequence"/>
</dbReference>
<gene>
    <name evidence="1" type="ORF">EGH23_24230</name>
</gene>
<dbReference type="InterPro" id="IPR036694">
    <property type="entry name" value="Dodecin-like_sf"/>
</dbReference>
<dbReference type="Pfam" id="PF07311">
    <property type="entry name" value="Dodecin"/>
    <property type="match status" value="1"/>
</dbReference>
<dbReference type="PANTHER" id="PTHR39324:SF1">
    <property type="entry name" value="CALCIUM DODECIN"/>
    <property type="match status" value="1"/>
</dbReference>
<dbReference type="PANTHER" id="PTHR39324">
    <property type="entry name" value="CALCIUM DODECIN"/>
    <property type="match status" value="1"/>
</dbReference>
<organism evidence="1 2">
    <name type="scientific">Haloarcula nitratireducens</name>
    <dbReference type="NCBI Taxonomy" id="2487749"/>
    <lineage>
        <taxon>Archaea</taxon>
        <taxon>Methanobacteriati</taxon>
        <taxon>Methanobacteriota</taxon>
        <taxon>Stenosarchaea group</taxon>
        <taxon>Halobacteria</taxon>
        <taxon>Halobacteriales</taxon>
        <taxon>Haloarculaceae</taxon>
        <taxon>Haloarcula</taxon>
    </lineage>
</organism>
<dbReference type="RefSeq" id="WP_220582559.1">
    <property type="nucleotide sequence ID" value="NZ_RKLT01000034.1"/>
</dbReference>
<dbReference type="AlphaFoldDB" id="A0AAW4PIM5"/>
<keyword evidence="2" id="KW-1185">Reference proteome</keyword>
<proteinExistence type="predicted"/>
<reference evidence="1 2" key="1">
    <citation type="submission" date="2021-06" db="EMBL/GenBank/DDBJ databases">
        <title>Halomicroarcula sp. a new haloarchaeum isolated from saline soil.</title>
        <authorList>
            <person name="Duran-Viseras A."/>
            <person name="Sanchez-Porro C."/>
            <person name="Ventosa A."/>
        </authorList>
    </citation>
    <scope>NUCLEOTIDE SEQUENCE [LARGE SCALE GENOMIC DNA]</scope>
    <source>
        <strain evidence="1 2">F27</strain>
    </source>
</reference>
<comment type="caution">
    <text evidence="1">The sequence shown here is derived from an EMBL/GenBank/DDBJ whole genome shotgun (WGS) entry which is preliminary data.</text>
</comment>
<dbReference type="SUPFAM" id="SSF89807">
    <property type="entry name" value="Dodecin-like"/>
    <property type="match status" value="1"/>
</dbReference>
<accession>A0AAW4PIM5</accession>
<dbReference type="Gene3D" id="3.30.1660.10">
    <property type="entry name" value="Flavin-binding protein dodecin"/>
    <property type="match status" value="1"/>
</dbReference>
<protein>
    <submittedName>
        <fullName evidence="1">Dodecin family protein</fullName>
    </submittedName>
</protein>
<dbReference type="InterPro" id="IPR025543">
    <property type="entry name" value="Dodecin-like"/>
</dbReference>